<sequence length="390" mass="44029">MKQSRHCNLEKPKWFTFRVPFPSHSSTPITVLTLRRSSQLQPFFPSSSTQSGFSVARKLDRIYLDTSAFMGTGDMPEKESVMRALVTQMSVYPEDTVFFINAWCFGWEDVIKEVARCFNQPIHADRYKRSIYGAVQSDPFMLNCTTDDPTVTRFHACDRYNRCEVAQKKEVVQVVMVEVKSAAWELRHQHFLSTLNRAALGEVEWPRTIEVPVARHSPLPELQQLVKMFKPAALSPNTLIPHHQGMDFMVFAELLSPAISNDTYIKMIAERDQYFTSSAHFGPEWLSAARAIQSQLSALFKAGLPAKQLSSDPYRPGVLGISDAVSSTQTLSGAIKPHPSQFAKSESSHAVTSEPSQSFHRHPAGRLKRKRAHSSYRVNIAHLSDLAKFQ</sequence>
<evidence type="ECO:0000256" key="2">
    <source>
        <dbReference type="ARBA" id="ARBA00022801"/>
    </source>
</evidence>
<keyword evidence="6" id="KW-1185">Reference proteome</keyword>
<comment type="caution">
    <text evidence="5">The sequence shown here is derived from an EMBL/GenBank/DDBJ whole genome shotgun (WGS) entry which is preliminary data.</text>
</comment>
<reference evidence="5" key="2">
    <citation type="submission" date="2023-06" db="EMBL/GenBank/DDBJ databases">
        <authorList>
            <person name="Kobayashi Y."/>
            <person name="Kayamori A."/>
            <person name="Aoki K."/>
            <person name="Shiwa Y."/>
            <person name="Fujita N."/>
            <person name="Sugita T."/>
            <person name="Iwasaki W."/>
            <person name="Tanaka N."/>
            <person name="Takashima M."/>
        </authorList>
    </citation>
    <scope>NUCLEOTIDE SEQUENCE</scope>
    <source>
        <strain evidence="5">HIS016</strain>
    </source>
</reference>
<evidence type="ECO:0008006" key="7">
    <source>
        <dbReference type="Google" id="ProtNLM"/>
    </source>
</evidence>
<keyword evidence="2" id="KW-0378">Hydrolase</keyword>
<feature type="compositionally biased region" description="Basic residues" evidence="4">
    <location>
        <begin position="359"/>
        <end position="373"/>
    </location>
</feature>
<organism evidence="5 6">
    <name type="scientific">Cutaneotrichosporon spelunceum</name>
    <dbReference type="NCBI Taxonomy" id="1672016"/>
    <lineage>
        <taxon>Eukaryota</taxon>
        <taxon>Fungi</taxon>
        <taxon>Dikarya</taxon>
        <taxon>Basidiomycota</taxon>
        <taxon>Agaricomycotina</taxon>
        <taxon>Tremellomycetes</taxon>
        <taxon>Trichosporonales</taxon>
        <taxon>Trichosporonaceae</taxon>
        <taxon>Cutaneotrichosporon</taxon>
    </lineage>
</organism>
<protein>
    <recommendedName>
        <fullName evidence="7">DNA repair metallo-beta-lactamase domain-containing protein</fullName>
    </recommendedName>
</protein>
<name>A0AAD3TTN3_9TREE</name>
<dbReference type="PANTHER" id="PTHR23240:SF8">
    <property type="entry name" value="PROTEIN ARTEMIS"/>
    <property type="match status" value="1"/>
</dbReference>
<evidence type="ECO:0000256" key="4">
    <source>
        <dbReference type="SAM" id="MobiDB-lite"/>
    </source>
</evidence>
<dbReference type="AlphaFoldDB" id="A0AAD3TTN3"/>
<gene>
    <name evidence="5" type="ORF">CspeluHIS016_0305660</name>
</gene>
<dbReference type="GO" id="GO:0000723">
    <property type="term" value="P:telomere maintenance"/>
    <property type="evidence" value="ECO:0007669"/>
    <property type="project" value="TreeGrafter"/>
</dbReference>
<dbReference type="Gene3D" id="3.40.50.12650">
    <property type="match status" value="1"/>
</dbReference>
<evidence type="ECO:0000313" key="6">
    <source>
        <dbReference type="Proteomes" id="UP001222932"/>
    </source>
</evidence>
<proteinExistence type="predicted"/>
<dbReference type="Proteomes" id="UP001222932">
    <property type="component" value="Unassembled WGS sequence"/>
</dbReference>
<evidence type="ECO:0000313" key="5">
    <source>
        <dbReference type="EMBL" id="GMK56726.1"/>
    </source>
</evidence>
<feature type="region of interest" description="Disordered" evidence="4">
    <location>
        <begin position="333"/>
        <end position="373"/>
    </location>
</feature>
<evidence type="ECO:0000256" key="3">
    <source>
        <dbReference type="ARBA" id="ARBA00022839"/>
    </source>
</evidence>
<dbReference type="GO" id="GO:0036297">
    <property type="term" value="P:interstrand cross-link repair"/>
    <property type="evidence" value="ECO:0007669"/>
    <property type="project" value="TreeGrafter"/>
</dbReference>
<evidence type="ECO:0000256" key="1">
    <source>
        <dbReference type="ARBA" id="ARBA00022722"/>
    </source>
</evidence>
<feature type="compositionally biased region" description="Polar residues" evidence="4">
    <location>
        <begin position="342"/>
        <end position="358"/>
    </location>
</feature>
<keyword evidence="1" id="KW-0540">Nuclease</keyword>
<dbReference type="PANTHER" id="PTHR23240">
    <property type="entry name" value="DNA CROSS-LINK REPAIR PROTEIN PSO2/SNM1-RELATED"/>
    <property type="match status" value="1"/>
</dbReference>
<accession>A0AAD3TTN3</accession>
<dbReference type="GO" id="GO:0003684">
    <property type="term" value="F:damaged DNA binding"/>
    <property type="evidence" value="ECO:0007669"/>
    <property type="project" value="TreeGrafter"/>
</dbReference>
<reference evidence="5" key="1">
    <citation type="journal article" date="2023" name="BMC Genomics">
        <title>Chromosome-level genome assemblies of Cutaneotrichosporon spp. (Trichosporonales, Basidiomycota) reveal imbalanced evolution between nucleotide sequences and chromosome synteny.</title>
        <authorList>
            <person name="Kobayashi Y."/>
            <person name="Kayamori A."/>
            <person name="Aoki K."/>
            <person name="Shiwa Y."/>
            <person name="Matsutani M."/>
            <person name="Fujita N."/>
            <person name="Sugita T."/>
            <person name="Iwasaki W."/>
            <person name="Tanaka N."/>
            <person name="Takashima M."/>
        </authorList>
    </citation>
    <scope>NUCLEOTIDE SEQUENCE</scope>
    <source>
        <strain evidence="5">HIS016</strain>
    </source>
</reference>
<dbReference type="EMBL" id="BTCM01000003">
    <property type="protein sequence ID" value="GMK56726.1"/>
    <property type="molecule type" value="Genomic_DNA"/>
</dbReference>
<keyword evidence="3" id="KW-0269">Exonuclease</keyword>
<dbReference type="GO" id="GO:0006303">
    <property type="term" value="P:double-strand break repair via nonhomologous end joining"/>
    <property type="evidence" value="ECO:0007669"/>
    <property type="project" value="TreeGrafter"/>
</dbReference>
<dbReference type="GO" id="GO:0035312">
    <property type="term" value="F:5'-3' DNA exonuclease activity"/>
    <property type="evidence" value="ECO:0007669"/>
    <property type="project" value="TreeGrafter"/>
</dbReference>